<accession>A0A1Z5JF71</accession>
<feature type="chain" id="PRO_5012961461" description="Methyltransferase type 11 domain-containing protein" evidence="1">
    <location>
        <begin position="24"/>
        <end position="265"/>
    </location>
</feature>
<dbReference type="PANTHER" id="PTHR43036:SF2">
    <property type="entry name" value="OS04G0481300 PROTEIN"/>
    <property type="match status" value="1"/>
</dbReference>
<dbReference type="Pfam" id="PF08241">
    <property type="entry name" value="Methyltransf_11"/>
    <property type="match status" value="1"/>
</dbReference>
<evidence type="ECO:0000259" key="2">
    <source>
        <dbReference type="Pfam" id="PF08241"/>
    </source>
</evidence>
<evidence type="ECO:0000256" key="1">
    <source>
        <dbReference type="SAM" id="SignalP"/>
    </source>
</evidence>
<feature type="signal peptide" evidence="1">
    <location>
        <begin position="1"/>
        <end position="23"/>
    </location>
</feature>
<dbReference type="Gene3D" id="3.40.50.150">
    <property type="entry name" value="Vaccinia Virus protein VP39"/>
    <property type="match status" value="1"/>
</dbReference>
<evidence type="ECO:0000313" key="4">
    <source>
        <dbReference type="Proteomes" id="UP000198406"/>
    </source>
</evidence>
<reference evidence="3 4" key="1">
    <citation type="journal article" date="2015" name="Plant Cell">
        <title>Oil accumulation by the oleaginous diatom Fistulifera solaris as revealed by the genome and transcriptome.</title>
        <authorList>
            <person name="Tanaka T."/>
            <person name="Maeda Y."/>
            <person name="Veluchamy A."/>
            <person name="Tanaka M."/>
            <person name="Abida H."/>
            <person name="Marechal E."/>
            <person name="Bowler C."/>
            <person name="Muto M."/>
            <person name="Sunaga Y."/>
            <person name="Tanaka M."/>
            <person name="Yoshino T."/>
            <person name="Taniguchi T."/>
            <person name="Fukuda Y."/>
            <person name="Nemoto M."/>
            <person name="Matsumoto M."/>
            <person name="Wong P.S."/>
            <person name="Aburatani S."/>
            <person name="Fujibuchi W."/>
        </authorList>
    </citation>
    <scope>NUCLEOTIDE SEQUENCE [LARGE SCALE GENOMIC DNA]</scope>
    <source>
        <strain evidence="3 4">JPCC DA0580</strain>
    </source>
</reference>
<protein>
    <recommendedName>
        <fullName evidence="2">Methyltransferase type 11 domain-containing protein</fullName>
    </recommendedName>
</protein>
<dbReference type="InterPro" id="IPR029063">
    <property type="entry name" value="SAM-dependent_MTases_sf"/>
</dbReference>
<evidence type="ECO:0000313" key="3">
    <source>
        <dbReference type="EMBL" id="GAX12660.1"/>
    </source>
</evidence>
<name>A0A1Z5JF71_FISSO</name>
<comment type="caution">
    <text evidence="3">The sequence shown here is derived from an EMBL/GenBank/DDBJ whole genome shotgun (WGS) entry which is preliminary data.</text>
</comment>
<dbReference type="SUPFAM" id="SSF53335">
    <property type="entry name" value="S-adenosyl-L-methionine-dependent methyltransferases"/>
    <property type="match status" value="1"/>
</dbReference>
<feature type="domain" description="Methyltransferase type 11" evidence="2">
    <location>
        <begin position="141"/>
        <end position="200"/>
    </location>
</feature>
<dbReference type="EMBL" id="BDSP01000053">
    <property type="protein sequence ID" value="GAX12660.1"/>
    <property type="molecule type" value="Genomic_DNA"/>
</dbReference>
<dbReference type="InterPro" id="IPR013216">
    <property type="entry name" value="Methyltransf_11"/>
</dbReference>
<sequence>MRVQTRLMNHLFPSLLLATSASAFFPSARVPGFRFPVAFSTKGMAEKVLANPKWPASWPYDDKVDFAVMDPSEDEIFYSQPRLVYHIDDAAVLALTEHYATSLEEGDDVLDICSSWVSHYPKNFKGGKVVGLGMNEFELSKNPQLTDYVVQNLNKNPKFPFDDASFDKVTCVVSIDYLTQPLEVVKEIGRVLRPGGEAIISISNRCFPTKAMQIWLQTSDLEHIFIVGSFFHYAGCFDPPKCTDASPNPGRSDPLFIITAKRSSK</sequence>
<proteinExistence type="predicted"/>
<organism evidence="3 4">
    <name type="scientific">Fistulifera solaris</name>
    <name type="common">Oleaginous diatom</name>
    <dbReference type="NCBI Taxonomy" id="1519565"/>
    <lineage>
        <taxon>Eukaryota</taxon>
        <taxon>Sar</taxon>
        <taxon>Stramenopiles</taxon>
        <taxon>Ochrophyta</taxon>
        <taxon>Bacillariophyta</taxon>
        <taxon>Bacillariophyceae</taxon>
        <taxon>Bacillariophycidae</taxon>
        <taxon>Naviculales</taxon>
        <taxon>Naviculaceae</taxon>
        <taxon>Fistulifera</taxon>
    </lineage>
</organism>
<keyword evidence="4" id="KW-1185">Reference proteome</keyword>
<dbReference type="InParanoid" id="A0A1Z5JF71"/>
<dbReference type="AlphaFoldDB" id="A0A1Z5JF71"/>
<dbReference type="GO" id="GO:0008757">
    <property type="term" value="F:S-adenosylmethionine-dependent methyltransferase activity"/>
    <property type="evidence" value="ECO:0007669"/>
    <property type="project" value="InterPro"/>
</dbReference>
<dbReference type="OrthoDB" id="2013972at2759"/>
<dbReference type="CDD" id="cd02440">
    <property type="entry name" value="AdoMet_MTases"/>
    <property type="match status" value="1"/>
</dbReference>
<gene>
    <name evidence="3" type="ORF">FisN_13Lh131</name>
</gene>
<dbReference type="Proteomes" id="UP000198406">
    <property type="component" value="Unassembled WGS sequence"/>
</dbReference>
<keyword evidence="1" id="KW-0732">Signal</keyword>
<dbReference type="PANTHER" id="PTHR43036">
    <property type="entry name" value="OSJNBB0011N17.9 PROTEIN"/>
    <property type="match status" value="1"/>
</dbReference>